<comment type="caution">
    <text evidence="1">The sequence shown here is derived from an EMBL/GenBank/DDBJ whole genome shotgun (WGS) entry which is preliminary data.</text>
</comment>
<dbReference type="Gene3D" id="3.40.50.1820">
    <property type="entry name" value="alpha/beta hydrolase"/>
    <property type="match status" value="2"/>
</dbReference>
<keyword evidence="2" id="KW-1185">Reference proteome</keyword>
<dbReference type="SUPFAM" id="SSF53474">
    <property type="entry name" value="alpha/beta-Hydrolases"/>
    <property type="match status" value="2"/>
</dbReference>
<proteinExistence type="predicted"/>
<dbReference type="Proteomes" id="UP000675409">
    <property type="component" value="Unassembled WGS sequence"/>
</dbReference>
<organism evidence="1 2">
    <name type="scientific">Myceligenerans indicum</name>
    <dbReference type="NCBI Taxonomy" id="2593663"/>
    <lineage>
        <taxon>Bacteria</taxon>
        <taxon>Bacillati</taxon>
        <taxon>Actinomycetota</taxon>
        <taxon>Actinomycetes</taxon>
        <taxon>Micrococcales</taxon>
        <taxon>Promicromonosporaceae</taxon>
        <taxon>Myceligenerans</taxon>
    </lineage>
</organism>
<name>A0ABS1LLL9_9MICO</name>
<reference evidence="1 2" key="1">
    <citation type="journal article" date="2021" name="Arch. Microbiol.">
        <title>Myceligenerans indicum sp. nov., an actinobacterium isolated from mangrove sediment of Sundarbans, India.</title>
        <authorList>
            <person name="Asha K."/>
            <person name="Bhadury P."/>
        </authorList>
    </citation>
    <scope>NUCLEOTIDE SEQUENCE [LARGE SCALE GENOMIC DNA]</scope>
    <source>
        <strain evidence="1 2">I2</strain>
    </source>
</reference>
<evidence type="ECO:0008006" key="3">
    <source>
        <dbReference type="Google" id="ProtNLM"/>
    </source>
</evidence>
<dbReference type="InterPro" id="IPR029058">
    <property type="entry name" value="AB_hydrolase_fold"/>
</dbReference>
<accession>A0ABS1LLL9</accession>
<evidence type="ECO:0000313" key="1">
    <source>
        <dbReference type="EMBL" id="MBL0887137.1"/>
    </source>
</evidence>
<dbReference type="RefSeq" id="WP_244666683.1">
    <property type="nucleotide sequence ID" value="NZ_JABBYC010000022.1"/>
</dbReference>
<gene>
    <name evidence="1" type="ORF">HGK34_12755</name>
</gene>
<evidence type="ECO:0000313" key="2">
    <source>
        <dbReference type="Proteomes" id="UP000675409"/>
    </source>
</evidence>
<dbReference type="EMBL" id="JABBYC010000022">
    <property type="protein sequence ID" value="MBL0887137.1"/>
    <property type="molecule type" value="Genomic_DNA"/>
</dbReference>
<protein>
    <recommendedName>
        <fullName evidence="3">Alpha/beta hydrolase</fullName>
    </recommendedName>
</protein>
<sequence length="170" mass="18761">MTMPLDPIIAPLLAHHSGEPVVTDDYDALRAQVRRNVEAGLPQLAEPGPEVRSVEDHEIPVRDGSVVLRVYRPFTDGPHPIHLYFHGGGWVLGSVFDRSTDILVRDDDAAYVERLNEAGVPARFRLHPGQVHSTAIFTKISPAARAWRNQIVEALRSVDGPERHVTSCGP</sequence>